<evidence type="ECO:0000256" key="5">
    <source>
        <dbReference type="ARBA" id="ARBA00023136"/>
    </source>
</evidence>
<keyword evidence="4 6" id="KW-1133">Transmembrane helix</keyword>
<dbReference type="Pfam" id="PF01098">
    <property type="entry name" value="FTSW_RODA_SPOVE"/>
    <property type="match status" value="1"/>
</dbReference>
<reference evidence="7 8" key="1">
    <citation type="submission" date="2012-12" db="EMBL/GenBank/DDBJ databases">
        <title>Novel taxa of Listeriaceae from agricultural environments in the United States.</title>
        <authorList>
            <person name="den Bakker H.C."/>
            <person name="Allred A."/>
            <person name="Warchocki S."/>
            <person name="Wright E.M."/>
            <person name="Burrell A."/>
            <person name="Nightingale K.K."/>
            <person name="Kephart D."/>
            <person name="Wiedmann M."/>
        </authorList>
    </citation>
    <scope>NUCLEOTIDE SEQUENCE [LARGE SCALE GENOMIC DNA]</scope>
    <source>
        <strain evidence="7 8">FSL S10-1203</strain>
    </source>
</reference>
<dbReference type="GO" id="GO:0051301">
    <property type="term" value="P:cell division"/>
    <property type="evidence" value="ECO:0007669"/>
    <property type="project" value="InterPro"/>
</dbReference>
<gene>
    <name evidence="7" type="ORF">MCOL2_06767</name>
</gene>
<keyword evidence="5 6" id="KW-0472">Membrane</keyword>
<dbReference type="RefSeq" id="WP_254259920.1">
    <property type="nucleotide sequence ID" value="NZ_AODM01000021.1"/>
</dbReference>
<dbReference type="InterPro" id="IPR001182">
    <property type="entry name" value="FtsW/RodA"/>
</dbReference>
<comment type="caution">
    <text evidence="7">The sequence shown here is derived from an EMBL/GenBank/DDBJ whole genome shotgun (WGS) entry which is preliminary data.</text>
</comment>
<dbReference type="PANTHER" id="PTHR30474">
    <property type="entry name" value="CELL CYCLE PROTEIN"/>
    <property type="match status" value="1"/>
</dbReference>
<sequence length="76" mass="8946">MLLSVLILGETTNSAQRWLNLFGFVFQPTELIKIFVILFTASYFTYFRKQIDRSDRPLYFIHLLIINHCGAYHFAA</sequence>
<evidence type="ECO:0000313" key="8">
    <source>
        <dbReference type="Proteomes" id="UP000019241"/>
    </source>
</evidence>
<proteinExistence type="predicted"/>
<feature type="transmembrane region" description="Helical" evidence="6">
    <location>
        <begin position="24"/>
        <end position="46"/>
    </location>
</feature>
<dbReference type="Proteomes" id="UP000019241">
    <property type="component" value="Unassembled WGS sequence"/>
</dbReference>
<evidence type="ECO:0000256" key="2">
    <source>
        <dbReference type="ARBA" id="ARBA00022692"/>
    </source>
</evidence>
<accession>W7DPP5</accession>
<dbReference type="PATRIC" id="fig|1265822.4.peg.1382"/>
<dbReference type="GO" id="GO:0008360">
    <property type="term" value="P:regulation of cell shape"/>
    <property type="evidence" value="ECO:0007669"/>
    <property type="project" value="UniProtKB-KW"/>
</dbReference>
<evidence type="ECO:0000256" key="3">
    <source>
        <dbReference type="ARBA" id="ARBA00022960"/>
    </source>
</evidence>
<evidence type="ECO:0000313" key="7">
    <source>
        <dbReference type="EMBL" id="EUJ58937.1"/>
    </source>
</evidence>
<name>W7DPP5_9LIST</name>
<evidence type="ECO:0000256" key="6">
    <source>
        <dbReference type="SAM" id="Phobius"/>
    </source>
</evidence>
<dbReference type="GO" id="GO:0015648">
    <property type="term" value="F:lipid-linked peptidoglycan transporter activity"/>
    <property type="evidence" value="ECO:0007669"/>
    <property type="project" value="TreeGrafter"/>
</dbReference>
<evidence type="ECO:0000256" key="1">
    <source>
        <dbReference type="ARBA" id="ARBA00004141"/>
    </source>
</evidence>
<keyword evidence="2 6" id="KW-0812">Transmembrane</keyword>
<keyword evidence="3" id="KW-0133">Cell shape</keyword>
<organism evidence="7 8">
    <name type="scientific">Listeria fleischmannii FSL S10-1203</name>
    <dbReference type="NCBI Taxonomy" id="1265822"/>
    <lineage>
        <taxon>Bacteria</taxon>
        <taxon>Bacillati</taxon>
        <taxon>Bacillota</taxon>
        <taxon>Bacilli</taxon>
        <taxon>Bacillales</taxon>
        <taxon>Listeriaceae</taxon>
        <taxon>Listeria</taxon>
    </lineage>
</organism>
<feature type="transmembrane region" description="Helical" evidence="6">
    <location>
        <begin position="58"/>
        <end position="75"/>
    </location>
</feature>
<dbReference type="GO" id="GO:0005886">
    <property type="term" value="C:plasma membrane"/>
    <property type="evidence" value="ECO:0007669"/>
    <property type="project" value="TreeGrafter"/>
</dbReference>
<comment type="subcellular location">
    <subcellularLocation>
        <location evidence="1">Membrane</location>
        <topology evidence="1">Multi-pass membrane protein</topology>
    </subcellularLocation>
</comment>
<evidence type="ECO:0000256" key="4">
    <source>
        <dbReference type="ARBA" id="ARBA00022989"/>
    </source>
</evidence>
<dbReference type="AlphaFoldDB" id="W7DPP5"/>
<dbReference type="EMBL" id="AODM01000021">
    <property type="protein sequence ID" value="EUJ58937.1"/>
    <property type="molecule type" value="Genomic_DNA"/>
</dbReference>
<protein>
    <submittedName>
        <fullName evidence="7">Rod shape-determining protein RodA1</fullName>
    </submittedName>
</protein>
<dbReference type="GO" id="GO:0032153">
    <property type="term" value="C:cell division site"/>
    <property type="evidence" value="ECO:0007669"/>
    <property type="project" value="TreeGrafter"/>
</dbReference>